<accession>A0A972SQC1</accession>
<comment type="caution">
    <text evidence="1">The sequence shown here is derived from an EMBL/GenBank/DDBJ whole genome shotgun (WGS) entry which is preliminary data.</text>
</comment>
<dbReference type="Gene3D" id="3.40.50.1000">
    <property type="entry name" value="HAD superfamily/HAD-like"/>
    <property type="match status" value="1"/>
</dbReference>
<dbReference type="SUPFAM" id="SSF56784">
    <property type="entry name" value="HAD-like"/>
    <property type="match status" value="1"/>
</dbReference>
<sequence>MQALRRLGTPSAATLIIGDNPAATNTTGAARLSMPLVLVATHAQADVASLAELFDPEPVAAVPVAVNIA</sequence>
<gene>
    <name evidence="1" type="ORF">GNZ13_47445</name>
</gene>
<evidence type="ECO:0000313" key="1">
    <source>
        <dbReference type="EMBL" id="NPT61960.1"/>
    </source>
</evidence>
<protein>
    <submittedName>
        <fullName evidence="1">Uncharacterized protein</fullName>
    </submittedName>
</protein>
<dbReference type="Proteomes" id="UP000655523">
    <property type="component" value="Unassembled WGS sequence"/>
</dbReference>
<keyword evidence="2" id="KW-1185">Reference proteome</keyword>
<dbReference type="EMBL" id="WOEZ01000293">
    <property type="protein sequence ID" value="NPT61960.1"/>
    <property type="molecule type" value="Genomic_DNA"/>
</dbReference>
<dbReference type="InterPro" id="IPR023214">
    <property type="entry name" value="HAD_sf"/>
</dbReference>
<evidence type="ECO:0000313" key="2">
    <source>
        <dbReference type="Proteomes" id="UP000655523"/>
    </source>
</evidence>
<proteinExistence type="predicted"/>
<name>A0A972SQC1_9BURK</name>
<dbReference type="InterPro" id="IPR036412">
    <property type="entry name" value="HAD-like_sf"/>
</dbReference>
<dbReference type="AlphaFoldDB" id="A0A972SQC1"/>
<organism evidence="1 2">
    <name type="scientific">Paraburkholderia elongata</name>
    <dbReference type="NCBI Taxonomy" id="2675747"/>
    <lineage>
        <taxon>Bacteria</taxon>
        <taxon>Pseudomonadati</taxon>
        <taxon>Pseudomonadota</taxon>
        <taxon>Betaproteobacteria</taxon>
        <taxon>Burkholderiales</taxon>
        <taxon>Burkholderiaceae</taxon>
        <taxon>Paraburkholderia</taxon>
    </lineage>
</organism>
<dbReference type="RefSeq" id="WP_172178088.1">
    <property type="nucleotide sequence ID" value="NZ_WOEZ01000293.1"/>
</dbReference>
<reference evidence="1 2" key="1">
    <citation type="submission" date="2019-11" db="EMBL/GenBank/DDBJ databases">
        <title>Metabolism of dissolved organic matter in forest soils.</title>
        <authorList>
            <person name="Cyle K.T."/>
            <person name="Wilhelm R.C."/>
            <person name="Martinez C.E."/>
        </authorList>
    </citation>
    <scope>NUCLEOTIDE SEQUENCE [LARGE SCALE GENOMIC DNA]</scope>
    <source>
        <strain evidence="1 2">5N</strain>
    </source>
</reference>